<feature type="region of interest" description="Disordered" evidence="1">
    <location>
        <begin position="940"/>
        <end position="1067"/>
    </location>
</feature>
<feature type="compositionally biased region" description="Polar residues" evidence="1">
    <location>
        <begin position="218"/>
        <end position="230"/>
    </location>
</feature>
<accession>A0A813KDX9</accession>
<feature type="compositionally biased region" description="Low complexity" evidence="1">
    <location>
        <begin position="473"/>
        <end position="495"/>
    </location>
</feature>
<feature type="non-terminal residue" evidence="2">
    <location>
        <position position="1311"/>
    </location>
</feature>
<feature type="compositionally biased region" description="Gly residues" evidence="1">
    <location>
        <begin position="271"/>
        <end position="287"/>
    </location>
</feature>
<feature type="compositionally biased region" description="Gly residues" evidence="1">
    <location>
        <begin position="542"/>
        <end position="552"/>
    </location>
</feature>
<name>A0A813KDX9_POLGL</name>
<feature type="region of interest" description="Disordered" evidence="1">
    <location>
        <begin position="793"/>
        <end position="894"/>
    </location>
</feature>
<reference evidence="2" key="1">
    <citation type="submission" date="2021-02" db="EMBL/GenBank/DDBJ databases">
        <authorList>
            <person name="Dougan E. K."/>
            <person name="Rhodes N."/>
            <person name="Thang M."/>
            <person name="Chan C."/>
        </authorList>
    </citation>
    <scope>NUCLEOTIDE SEQUENCE</scope>
</reference>
<feature type="region of interest" description="Disordered" evidence="1">
    <location>
        <begin position="1079"/>
        <end position="1106"/>
    </location>
</feature>
<proteinExistence type="predicted"/>
<sequence length="1311" mass="129260">MDGTGSSSDTHDHEVQSSSDFPAHSSHLQAGEGLGGSVTEGAHSRTDIPVSHFLEQQPSGDIGGGFDLDLDIALPPGPGPLGGSESAAAADEDSFGDWESPTRAMREPAAESSSQNISGHGESGGSGGLPHWSAGGVAEEGDMGGPPPPMENGRPEEAGNGGSGGSGGANRHSGEANRHSGGSGGSGGSGSAPHASQEGQAEAHGDLGGPRGDAGAHVSTSVGPGGTSENEMPLWGDVGGDGQSGHQIADGAEAFGNSLVRTSTPLPVFGPEGGSEGAALGSGGSFGSGAEPTARETMSNEGDMGGLTGDYEPYLRPSGVSSSGASTGDFDGPADNAEFGAFGTASTGASSDPALPEPVASRQDRFEGHGGSGESSSRWAFPEPLPNTVTLLSTSMVPTSSAVNRVAAERSHGGGSGGPADSGDSDAGDGPLEAESSQTRVWPQPASSGGASGGGIRGLPEAFTSDDPGGTPSGHHSASSSSFAAGGFLAGDSFARAAGSGSGEDTLARSPDDDPGSTPARSGAGEVADASSGAEPFLDSFGFGGDAFGPGFLGQEPELPSAGDVGGDAFGNQGSAAARQPEQIGDVGASGGDARESPGFAAVPAEQEQTEGGAAVADAFESPGFAAFPAEPEQTAGAEVGDAFESSGFAAFPAESEQTAGDVGASGADAFESPGFAAVTVEPEQTAGAEVGDAFESSGFAAFPDESEQTAGDVGPSGAHAFGSPGFAAFTVEPEQTAGAEVGDAFESSGFAGFPAESEQAAGDVGASGADAFGSPGFATFPVEPEQTAGAEVGDAFESSGFADFPDESEQTAGDVGASGADAFGSPGFAAFTVEPEQTAGASSGDTPTGSDIQEGFAAFPREAEQTTGPSLSSDKAGHDDADSDSEGSDKADFTDFSCGFAADLIGGGVLTPKTASPLTDQSPGVLFAGMADIAQQVGRRPPLMFGDIPAVSEEREVANEDQDTLTDLEKKKAPEGSVPSAEEKGFEEQRSTGGECAESSSSLQIGQTLAEEDQDSASERAEKRADPDQPSPAAQDEVSKRPSNLTDGFADDDDDDDDDEFGDFANFSNTGVPAFFAKGLASGAPPGDGHDGSSGGAGAPHQDEDDEWDFAASAPAAPAISVEELELSVQAIVTGWCNSVASLGQDSLARRTIELQAEPNVLAEEGAEDWEGLLRALCVPDEAKQLLANGISASSPVPVVPLACLGVAAATAAELETTSSGGKVREIFFGALGKHLQLPMHKEVADAFGLPDVSSGPGPAVDASLPVPSEAGNPGMTSSGVATKMPATGFATIATAPAAPAAAAATSATD</sequence>
<organism evidence="2 3">
    <name type="scientific">Polarella glacialis</name>
    <name type="common">Dinoflagellate</name>
    <dbReference type="NCBI Taxonomy" id="89957"/>
    <lineage>
        <taxon>Eukaryota</taxon>
        <taxon>Sar</taxon>
        <taxon>Alveolata</taxon>
        <taxon>Dinophyceae</taxon>
        <taxon>Suessiales</taxon>
        <taxon>Suessiaceae</taxon>
        <taxon>Polarella</taxon>
    </lineage>
</organism>
<feature type="compositionally biased region" description="Polar residues" evidence="1">
    <location>
        <begin position="999"/>
        <end position="1008"/>
    </location>
</feature>
<feature type="region of interest" description="Disordered" evidence="1">
    <location>
        <begin position="1"/>
        <end position="385"/>
    </location>
</feature>
<dbReference type="EMBL" id="CAJNNW010030826">
    <property type="protein sequence ID" value="CAE8704625.1"/>
    <property type="molecule type" value="Genomic_DNA"/>
</dbReference>
<protein>
    <submittedName>
        <fullName evidence="2">Uncharacterized protein</fullName>
    </submittedName>
</protein>
<feature type="region of interest" description="Disordered" evidence="1">
    <location>
        <begin position="701"/>
        <end position="727"/>
    </location>
</feature>
<feature type="compositionally biased region" description="Basic and acidic residues" evidence="1">
    <location>
        <begin position="1018"/>
        <end position="1028"/>
    </location>
</feature>
<feature type="compositionally biased region" description="Basic and acidic residues" evidence="1">
    <location>
        <begin position="982"/>
        <end position="991"/>
    </location>
</feature>
<feature type="compositionally biased region" description="Gly residues" evidence="1">
    <location>
        <begin position="181"/>
        <end position="190"/>
    </location>
</feature>
<feature type="compositionally biased region" description="Acidic residues" evidence="1">
    <location>
        <begin position="1050"/>
        <end position="1063"/>
    </location>
</feature>
<evidence type="ECO:0000313" key="3">
    <source>
        <dbReference type="Proteomes" id="UP000626109"/>
    </source>
</evidence>
<comment type="caution">
    <text evidence="2">The sequence shown here is derived from an EMBL/GenBank/DDBJ whole genome shotgun (WGS) entry which is preliminary data.</text>
</comment>
<evidence type="ECO:0000313" key="2">
    <source>
        <dbReference type="EMBL" id="CAE8704625.1"/>
    </source>
</evidence>
<feature type="region of interest" description="Disordered" evidence="1">
    <location>
        <begin position="402"/>
        <end position="614"/>
    </location>
</feature>
<gene>
    <name evidence="2" type="ORF">PGLA2088_LOCUS33285</name>
</gene>
<evidence type="ECO:0000256" key="1">
    <source>
        <dbReference type="SAM" id="MobiDB-lite"/>
    </source>
</evidence>
<feature type="compositionally biased region" description="Gly residues" evidence="1">
    <location>
        <begin position="159"/>
        <end position="168"/>
    </location>
</feature>
<dbReference type="Proteomes" id="UP000626109">
    <property type="component" value="Unassembled WGS sequence"/>
</dbReference>
<feature type="compositionally biased region" description="Polar residues" evidence="1">
    <location>
        <begin position="840"/>
        <end position="852"/>
    </location>
</feature>